<dbReference type="AlphaFoldDB" id="H6QRK6"/>
<dbReference type="HOGENOM" id="CLU_2850762_0_0_1"/>
<dbReference type="RefSeq" id="XP_003889850.1">
    <property type="nucleotide sequence ID" value="XM_003889801.1"/>
</dbReference>
<proteinExistence type="predicted"/>
<dbReference type="EMBL" id="DS178283">
    <property type="protein sequence ID" value="EHS63277.1"/>
    <property type="molecule type" value="Genomic_DNA"/>
</dbReference>
<reference evidence="2" key="1">
    <citation type="journal article" date="2011" name="Proc. Natl. Acad. Sci. U.S.A.">
        <title>Obligate biotrophy features unraveled by the genomic analysis of rust fungi.</title>
        <authorList>
            <person name="Duplessis S."/>
            <person name="Cuomo C.A."/>
            <person name="Lin Y.-C."/>
            <person name="Aerts A."/>
            <person name="Tisserant E."/>
            <person name="Veneault-Fourrey C."/>
            <person name="Joly D.L."/>
            <person name="Hacquard S."/>
            <person name="Amselem J."/>
            <person name="Cantarel B.L."/>
            <person name="Chiu R."/>
            <person name="Coutinho P.M."/>
            <person name="Feau N."/>
            <person name="Field M."/>
            <person name="Frey P."/>
            <person name="Gelhaye E."/>
            <person name="Goldberg J."/>
            <person name="Grabherr M.G."/>
            <person name="Kodira C.D."/>
            <person name="Kohler A."/>
            <person name="Kuees U."/>
            <person name="Lindquist E.A."/>
            <person name="Lucas S.M."/>
            <person name="Mago R."/>
            <person name="Mauceli E."/>
            <person name="Morin E."/>
            <person name="Murat C."/>
            <person name="Pangilinan J.L."/>
            <person name="Park R."/>
            <person name="Pearson M."/>
            <person name="Quesneville H."/>
            <person name="Rouhier N."/>
            <person name="Sakthikumar S."/>
            <person name="Salamov A.A."/>
            <person name="Schmutz J."/>
            <person name="Selles B."/>
            <person name="Shapiro H."/>
            <person name="Tanguay P."/>
            <person name="Tuskan G.A."/>
            <person name="Henrissat B."/>
            <person name="Van de Peer Y."/>
            <person name="Rouze P."/>
            <person name="Ellis J.G."/>
            <person name="Dodds P.N."/>
            <person name="Schein J.E."/>
            <person name="Zhong S."/>
            <person name="Hamelin R.C."/>
            <person name="Grigoriev I.V."/>
            <person name="Szabo L.J."/>
            <person name="Martin F."/>
        </authorList>
    </citation>
    <scope>NUCLEOTIDE SEQUENCE [LARGE SCALE GENOMIC DNA]</scope>
    <source>
        <strain evidence="2">CRL 75-36-700-3 / race SCCL</strain>
    </source>
</reference>
<evidence type="ECO:0000313" key="2">
    <source>
        <dbReference type="Proteomes" id="UP000008783"/>
    </source>
</evidence>
<accession>H6QRK6</accession>
<dbReference type="InParanoid" id="H6QRK6"/>
<sequence>MFFCVSAVEVLTTHSTPVGTTSRGASQRQIPKLPLPAWALGRSITFIHTTLSNIHPGTTILLLER</sequence>
<dbReference type="GeneID" id="13540714"/>
<name>H6QRK6_PUCGT</name>
<evidence type="ECO:0000313" key="1">
    <source>
        <dbReference type="EMBL" id="EHS63277.1"/>
    </source>
</evidence>
<keyword evidence="2" id="KW-1185">Reference proteome</keyword>
<dbReference type="VEuPathDB" id="FungiDB:PGTG_21493"/>
<dbReference type="Proteomes" id="UP000008783">
    <property type="component" value="Unassembled WGS sequence"/>
</dbReference>
<dbReference type="KEGG" id="pgr:PGTG_21493"/>
<gene>
    <name evidence="1" type="ORF">PGTG_21493</name>
</gene>
<organism evidence="1 2">
    <name type="scientific">Puccinia graminis f. sp. tritici (strain CRL 75-36-700-3 / race SCCL)</name>
    <name type="common">Black stem rust fungus</name>
    <dbReference type="NCBI Taxonomy" id="418459"/>
    <lineage>
        <taxon>Eukaryota</taxon>
        <taxon>Fungi</taxon>
        <taxon>Dikarya</taxon>
        <taxon>Basidiomycota</taxon>
        <taxon>Pucciniomycotina</taxon>
        <taxon>Pucciniomycetes</taxon>
        <taxon>Pucciniales</taxon>
        <taxon>Pucciniaceae</taxon>
        <taxon>Puccinia</taxon>
    </lineage>
</organism>
<protein>
    <submittedName>
        <fullName evidence="1">Uncharacterized protein</fullName>
    </submittedName>
</protein>